<dbReference type="GO" id="GO:0006355">
    <property type="term" value="P:regulation of DNA-templated transcription"/>
    <property type="evidence" value="ECO:0007669"/>
    <property type="project" value="TreeGrafter"/>
</dbReference>
<evidence type="ECO:0000259" key="1">
    <source>
        <dbReference type="Pfam" id="PF01965"/>
    </source>
</evidence>
<dbReference type="KEGG" id="fax:FUAX_49540"/>
<evidence type="ECO:0000313" key="2">
    <source>
        <dbReference type="EMBL" id="BDD12522.1"/>
    </source>
</evidence>
<proteinExistence type="predicted"/>
<dbReference type="Gene3D" id="3.40.50.880">
    <property type="match status" value="1"/>
</dbReference>
<gene>
    <name evidence="2" type="ORF">FUAX_49540</name>
</gene>
<geneLocation type="plasmid" evidence="2 3">
    <name>pFA5</name>
</geneLocation>
<dbReference type="RefSeq" id="WP_338395841.1">
    <property type="nucleotide sequence ID" value="NZ_AP025319.1"/>
</dbReference>
<evidence type="ECO:0000313" key="3">
    <source>
        <dbReference type="Proteomes" id="UP001348817"/>
    </source>
</evidence>
<dbReference type="CDD" id="cd03139">
    <property type="entry name" value="GATase1_PfpI_2"/>
    <property type="match status" value="1"/>
</dbReference>
<dbReference type="SUPFAM" id="SSF52317">
    <property type="entry name" value="Class I glutamine amidotransferase-like"/>
    <property type="match status" value="1"/>
</dbReference>
<keyword evidence="2" id="KW-0614">Plasmid</keyword>
<keyword evidence="3" id="KW-1185">Reference proteome</keyword>
<protein>
    <submittedName>
        <fullName evidence="2">AraC family transcriptional regulator</fullName>
    </submittedName>
</protein>
<organism evidence="2 3">
    <name type="scientific">Fulvitalea axinellae</name>
    <dbReference type="NCBI Taxonomy" id="1182444"/>
    <lineage>
        <taxon>Bacteria</taxon>
        <taxon>Pseudomonadati</taxon>
        <taxon>Bacteroidota</taxon>
        <taxon>Cytophagia</taxon>
        <taxon>Cytophagales</taxon>
        <taxon>Persicobacteraceae</taxon>
        <taxon>Fulvitalea</taxon>
    </lineage>
</organism>
<dbReference type="InterPro" id="IPR029062">
    <property type="entry name" value="Class_I_gatase-like"/>
</dbReference>
<dbReference type="PANTHER" id="PTHR43130:SF14">
    <property type="entry name" value="DJ-1_PFPI DOMAIN-CONTAINING PROTEIN"/>
    <property type="match status" value="1"/>
</dbReference>
<dbReference type="EMBL" id="AP025319">
    <property type="protein sequence ID" value="BDD12522.1"/>
    <property type="molecule type" value="Genomic_DNA"/>
</dbReference>
<dbReference type="InterPro" id="IPR002818">
    <property type="entry name" value="DJ-1/PfpI"/>
</dbReference>
<dbReference type="Pfam" id="PF01965">
    <property type="entry name" value="DJ-1_PfpI"/>
    <property type="match status" value="1"/>
</dbReference>
<feature type="domain" description="DJ-1/PfpI" evidence="1">
    <location>
        <begin position="4"/>
        <end position="173"/>
    </location>
</feature>
<reference evidence="2 3" key="1">
    <citation type="submission" date="2021-12" db="EMBL/GenBank/DDBJ databases">
        <title>Genome sequencing of bacteria with rrn-lacking chromosome and rrn-plasmid.</title>
        <authorList>
            <person name="Anda M."/>
            <person name="Iwasaki W."/>
        </authorList>
    </citation>
    <scope>NUCLEOTIDE SEQUENCE [LARGE SCALE GENOMIC DNA]</scope>
    <source>
        <strain evidence="2 3">DSM 100852</strain>
        <plasmid evidence="2 3">pFA5</plasmid>
    </source>
</reference>
<dbReference type="PANTHER" id="PTHR43130">
    <property type="entry name" value="ARAC-FAMILY TRANSCRIPTIONAL REGULATOR"/>
    <property type="match status" value="1"/>
</dbReference>
<dbReference type="AlphaFoldDB" id="A0AAU9CXH4"/>
<sequence>MKKNIGILIFDEAEVLDFCGPFEVFSVTSELNGYELFNVFTIAKTTDPVSAVNGLSVNPKYGFDNCPDLDILVISGGSGTRSVINDTKTLDWVKRTHDVAELTLSICSGARLLGTLGLLDGKQYCTHHEVYEQMAEIVPTGFPKKDLRFVKAGNIYTSGGISAGIDLSFHIVEHLCGEEIAKGTAEYMEYDWNGVGIK</sequence>
<dbReference type="Proteomes" id="UP001348817">
    <property type="component" value="Plasmid pFA5"/>
</dbReference>
<dbReference type="InterPro" id="IPR052158">
    <property type="entry name" value="INH-QAR"/>
</dbReference>
<name>A0AAU9CXH4_9BACT</name>
<accession>A0AAU9CXH4</accession>